<organism evidence="2">
    <name type="scientific">Arundo donax</name>
    <name type="common">Giant reed</name>
    <name type="synonym">Donax arundinaceus</name>
    <dbReference type="NCBI Taxonomy" id="35708"/>
    <lineage>
        <taxon>Eukaryota</taxon>
        <taxon>Viridiplantae</taxon>
        <taxon>Streptophyta</taxon>
        <taxon>Embryophyta</taxon>
        <taxon>Tracheophyta</taxon>
        <taxon>Spermatophyta</taxon>
        <taxon>Magnoliopsida</taxon>
        <taxon>Liliopsida</taxon>
        <taxon>Poales</taxon>
        <taxon>Poaceae</taxon>
        <taxon>PACMAD clade</taxon>
        <taxon>Arundinoideae</taxon>
        <taxon>Arundineae</taxon>
        <taxon>Arundo</taxon>
    </lineage>
</organism>
<accession>A0A0A9S5Z5</accession>
<protein>
    <submittedName>
        <fullName evidence="2">Uncharacterized protein</fullName>
    </submittedName>
</protein>
<reference evidence="2" key="2">
    <citation type="journal article" date="2015" name="Data Brief">
        <title>Shoot transcriptome of the giant reed, Arundo donax.</title>
        <authorList>
            <person name="Barrero R.A."/>
            <person name="Guerrero F.D."/>
            <person name="Moolhuijzen P."/>
            <person name="Goolsby J.A."/>
            <person name="Tidwell J."/>
            <person name="Bellgard S.E."/>
            <person name="Bellgard M.I."/>
        </authorList>
    </citation>
    <scope>NUCLEOTIDE SEQUENCE</scope>
    <source>
        <tissue evidence="2">Shoot tissue taken approximately 20 cm above the soil surface</tissue>
    </source>
</reference>
<feature type="region of interest" description="Disordered" evidence="1">
    <location>
        <begin position="17"/>
        <end position="129"/>
    </location>
</feature>
<feature type="compositionally biased region" description="Polar residues" evidence="1">
    <location>
        <begin position="71"/>
        <end position="82"/>
    </location>
</feature>
<dbReference type="EMBL" id="GBRH01262680">
    <property type="protein sequence ID" value="JAD35215.1"/>
    <property type="molecule type" value="Transcribed_RNA"/>
</dbReference>
<name>A0A0A9S5Z5_ARUDO</name>
<reference evidence="2" key="1">
    <citation type="submission" date="2014-09" db="EMBL/GenBank/DDBJ databases">
        <authorList>
            <person name="Magalhaes I.L.F."/>
            <person name="Oliveira U."/>
            <person name="Santos F.R."/>
            <person name="Vidigal T.H.D.A."/>
            <person name="Brescovit A.D."/>
            <person name="Santos A.J."/>
        </authorList>
    </citation>
    <scope>NUCLEOTIDE SEQUENCE</scope>
    <source>
        <tissue evidence="2">Shoot tissue taken approximately 20 cm above the soil surface</tissue>
    </source>
</reference>
<proteinExistence type="predicted"/>
<feature type="compositionally biased region" description="Polar residues" evidence="1">
    <location>
        <begin position="111"/>
        <end position="129"/>
    </location>
</feature>
<evidence type="ECO:0000313" key="2">
    <source>
        <dbReference type="EMBL" id="JAD35215.1"/>
    </source>
</evidence>
<feature type="compositionally biased region" description="Polar residues" evidence="1">
    <location>
        <begin position="91"/>
        <end position="104"/>
    </location>
</feature>
<evidence type="ECO:0000256" key="1">
    <source>
        <dbReference type="SAM" id="MobiDB-lite"/>
    </source>
</evidence>
<sequence>MLLISIARLVHARWTEARDASAQSLDNTTGDEESRPLQNSTGNISVLDEPHPEARNVYGSGASGAVEESHLTQNEAGNNSVRDQLVHEAISNDSQVAHGSSASAGNRELSAMQNGSVPAQSFQIQINTG</sequence>
<dbReference type="AlphaFoldDB" id="A0A0A9S5Z5"/>